<reference evidence="1 2" key="1">
    <citation type="journal article" date="2016" name="Nat. Commun.">
        <title>Thousands of microbial genomes shed light on interconnected biogeochemical processes in an aquifer system.</title>
        <authorList>
            <person name="Anantharaman K."/>
            <person name="Brown C.T."/>
            <person name="Hug L.A."/>
            <person name="Sharon I."/>
            <person name="Castelle C.J."/>
            <person name="Probst A.J."/>
            <person name="Thomas B.C."/>
            <person name="Singh A."/>
            <person name="Wilkins M.J."/>
            <person name="Karaoz U."/>
            <person name="Brodie E.L."/>
            <person name="Williams K.H."/>
            <person name="Hubbard S.S."/>
            <person name="Banfield J.F."/>
        </authorList>
    </citation>
    <scope>NUCLEOTIDE SEQUENCE [LARGE SCALE GENOMIC DNA]</scope>
</reference>
<evidence type="ECO:0000313" key="1">
    <source>
        <dbReference type="EMBL" id="OGZ33181.1"/>
    </source>
</evidence>
<organism evidence="1 2">
    <name type="scientific">Candidatus Portnoybacteria bacterium RBG_13_40_8</name>
    <dbReference type="NCBI Taxonomy" id="1801990"/>
    <lineage>
        <taxon>Bacteria</taxon>
        <taxon>Candidatus Portnoyibacteriota</taxon>
    </lineage>
</organism>
<evidence type="ECO:0008006" key="3">
    <source>
        <dbReference type="Google" id="ProtNLM"/>
    </source>
</evidence>
<dbReference type="AlphaFoldDB" id="A0A1G2F6K4"/>
<dbReference type="STRING" id="1801990.A2V69_01475"/>
<dbReference type="Proteomes" id="UP000177810">
    <property type="component" value="Unassembled WGS sequence"/>
</dbReference>
<protein>
    <recommendedName>
        <fullName evidence="3">Capsule polysaccharide biosynthesis protein</fullName>
    </recommendedName>
</protein>
<dbReference type="InterPro" id="IPR043148">
    <property type="entry name" value="TagF_C"/>
</dbReference>
<name>A0A1G2F6K4_9BACT</name>
<proteinExistence type="predicted"/>
<evidence type="ECO:0000313" key="2">
    <source>
        <dbReference type="Proteomes" id="UP000177810"/>
    </source>
</evidence>
<sequence length="515" mass="60009">MINRFIKENRKFWSQFTIKDSGKKILIEEPRRAMIIHTSAIFAMIINQAKGYTPAWLCKKGCLERQFLQSYFPDIEIVTTRKKSLVRELRKLRAIVIALLKFLKVLFTKDILGIRYDGVKYGDIVYDTYLHENHVATIKKIDFKIFKITALCIFRHLKIKNILQNGNYAGVLVSHQQGIIGGVMLRSALRYGYQGYLHTGHHQATLRSFKSLKEIVHPNKSSQSDTQKIINQLGPRLKNVFLEVFRKEVSGKGSLDGPNAFSKNKKYYTDRTFFNKDFKLNPDKKNVFIMLHAFNDHPHTTFKWMVFKDYYDWFIQTLEFAKKNNKINWIFKQHPSIKWYITKDVNFKKLFSECSNNVIYIDENNQIDTRSLIYCADLIVTCTGSAGFELPAMGAIPSITAGDNRYTKLGFVLEPETKKEYFEILNRANEIEKLPAEAQNIAKAVYIYIHKISRIDLTACPLLSFSQLKDKAINDWYWNEILNQYSTKKNTILKELSCYIEAVRKPGFKKLTSKI</sequence>
<dbReference type="EMBL" id="MHMT01000003">
    <property type="protein sequence ID" value="OGZ33181.1"/>
    <property type="molecule type" value="Genomic_DNA"/>
</dbReference>
<comment type="caution">
    <text evidence="1">The sequence shown here is derived from an EMBL/GenBank/DDBJ whole genome shotgun (WGS) entry which is preliminary data.</text>
</comment>
<accession>A0A1G2F6K4</accession>
<gene>
    <name evidence="1" type="ORF">A2V69_01475</name>
</gene>
<dbReference type="Gene3D" id="3.40.50.12580">
    <property type="match status" value="1"/>
</dbReference>
<dbReference type="SUPFAM" id="SSF53756">
    <property type="entry name" value="UDP-Glycosyltransferase/glycogen phosphorylase"/>
    <property type="match status" value="1"/>
</dbReference>